<dbReference type="AlphaFoldDB" id="A0A9D1X2N8"/>
<comment type="caution">
    <text evidence="2">The sequence shown here is derived from an EMBL/GenBank/DDBJ whole genome shotgun (WGS) entry which is preliminary data.</text>
</comment>
<dbReference type="EMBL" id="DXEQ01000011">
    <property type="protein sequence ID" value="HIX71467.1"/>
    <property type="molecule type" value="Genomic_DNA"/>
</dbReference>
<name>A0A9D1X2N8_9FIRM</name>
<organism evidence="2 3">
    <name type="scientific">Candidatus Anaerobutyricum stercoripullorum</name>
    <dbReference type="NCBI Taxonomy" id="2838456"/>
    <lineage>
        <taxon>Bacteria</taxon>
        <taxon>Bacillati</taxon>
        <taxon>Bacillota</taxon>
        <taxon>Clostridia</taxon>
        <taxon>Lachnospirales</taxon>
        <taxon>Lachnospiraceae</taxon>
        <taxon>Anaerobutyricum</taxon>
    </lineage>
</organism>
<evidence type="ECO:0000313" key="3">
    <source>
        <dbReference type="Proteomes" id="UP000886805"/>
    </source>
</evidence>
<proteinExistence type="predicted"/>
<reference evidence="2" key="1">
    <citation type="journal article" date="2021" name="PeerJ">
        <title>Extensive microbial diversity within the chicken gut microbiome revealed by metagenomics and culture.</title>
        <authorList>
            <person name="Gilroy R."/>
            <person name="Ravi A."/>
            <person name="Getino M."/>
            <person name="Pursley I."/>
            <person name="Horton D.L."/>
            <person name="Alikhan N.F."/>
            <person name="Baker D."/>
            <person name="Gharbi K."/>
            <person name="Hall N."/>
            <person name="Watson M."/>
            <person name="Adriaenssens E.M."/>
            <person name="Foster-Nyarko E."/>
            <person name="Jarju S."/>
            <person name="Secka A."/>
            <person name="Antonio M."/>
            <person name="Oren A."/>
            <person name="Chaudhuri R.R."/>
            <person name="La Ragione R."/>
            <person name="Hildebrand F."/>
            <person name="Pallen M.J."/>
        </authorList>
    </citation>
    <scope>NUCLEOTIDE SEQUENCE</scope>
    <source>
        <strain evidence="2">ChiSxjej3B15-1167</strain>
    </source>
</reference>
<reference evidence="2" key="2">
    <citation type="submission" date="2021-04" db="EMBL/GenBank/DDBJ databases">
        <authorList>
            <person name="Gilroy R."/>
        </authorList>
    </citation>
    <scope>NUCLEOTIDE SEQUENCE</scope>
    <source>
        <strain evidence="2">ChiSxjej3B15-1167</strain>
    </source>
</reference>
<evidence type="ECO:0008006" key="4">
    <source>
        <dbReference type="Google" id="ProtNLM"/>
    </source>
</evidence>
<gene>
    <name evidence="2" type="ORF">H9849_00450</name>
</gene>
<keyword evidence="1" id="KW-0472">Membrane</keyword>
<evidence type="ECO:0000256" key="1">
    <source>
        <dbReference type="SAM" id="Phobius"/>
    </source>
</evidence>
<evidence type="ECO:0000313" key="2">
    <source>
        <dbReference type="EMBL" id="HIX71467.1"/>
    </source>
</evidence>
<keyword evidence="1" id="KW-1133">Transmembrane helix</keyword>
<feature type="transmembrane region" description="Helical" evidence="1">
    <location>
        <begin position="302"/>
        <end position="324"/>
    </location>
</feature>
<dbReference type="Proteomes" id="UP000886805">
    <property type="component" value="Unassembled WGS sequence"/>
</dbReference>
<accession>A0A9D1X2N8</accession>
<protein>
    <recommendedName>
        <fullName evidence="4">Replication restart DNA helicase PriA</fullName>
    </recommendedName>
</protein>
<keyword evidence="1" id="KW-0812">Transmembrane</keyword>
<sequence>MFYRCKNCGGNVIYHPDKKKMVCESCGSEESQETMPQKEFHVCGNCGGRIDTTEYTLACRCPYCGTFHILEDKMEGDYKPHLILPFALGKHQAAERLRESFADKLFLPSNFCSAASLESMEGLYVPYWMYDFHSHIHFEGEGDRISTWREGDYEVTETKVYRIVRDFEVSYDKVPVDASTMMDDAMMDLMEPYRYAELSDFNPRVLSGFMADTFEEDSKELLPRAEEKIDAFSESFLSEQNMGYAMLRPFVDEKKNETEGVYYAFLPVWRYIYRYNGKEYPFYVNGQTGKVTGGPPVSLARVFGMSAGVFALTFFFLKMLFYLLEVL</sequence>